<dbReference type="FunFam" id="3.40.50.10140:FF:000001">
    <property type="entry name" value="Toll-like receptor 2"/>
    <property type="match status" value="1"/>
</dbReference>
<evidence type="ECO:0000256" key="6">
    <source>
        <dbReference type="ARBA" id="ARBA00022729"/>
    </source>
</evidence>
<evidence type="ECO:0000256" key="8">
    <source>
        <dbReference type="ARBA" id="ARBA00022859"/>
    </source>
</evidence>
<keyword evidence="4" id="KW-0433">Leucine-rich repeat</keyword>
<dbReference type="InterPro" id="IPR032675">
    <property type="entry name" value="LRR_dom_sf"/>
</dbReference>
<dbReference type="InterPro" id="IPR001611">
    <property type="entry name" value="Leu-rich_rpt"/>
</dbReference>
<keyword evidence="3" id="KW-0399">Innate immunity</keyword>
<feature type="domain" description="TIR" evidence="17">
    <location>
        <begin position="769"/>
        <end position="910"/>
    </location>
</feature>
<dbReference type="Pfam" id="PF12799">
    <property type="entry name" value="LRR_4"/>
    <property type="match status" value="1"/>
</dbReference>
<evidence type="ECO:0000313" key="18">
    <source>
        <dbReference type="Ensembl" id="ENSOABP00000061845.1"/>
    </source>
</evidence>
<dbReference type="InterPro" id="IPR000157">
    <property type="entry name" value="TIR_dom"/>
</dbReference>
<dbReference type="PROSITE" id="PS50104">
    <property type="entry name" value="TIR"/>
    <property type="match status" value="1"/>
</dbReference>
<evidence type="ECO:0000256" key="12">
    <source>
        <dbReference type="ARBA" id="ARBA00023170"/>
    </source>
</evidence>
<evidence type="ECO:0000256" key="9">
    <source>
        <dbReference type="ARBA" id="ARBA00022989"/>
    </source>
</evidence>
<reference evidence="18" key="2">
    <citation type="submission" date="2025-08" db="UniProtKB">
        <authorList>
            <consortium name="Ensembl"/>
        </authorList>
    </citation>
    <scope>IDENTIFICATION</scope>
</reference>
<dbReference type="Pfam" id="PF13855">
    <property type="entry name" value="LRR_8"/>
    <property type="match status" value="3"/>
</dbReference>
<dbReference type="AlphaFoldDB" id="A0AAZ1X2H7"/>
<keyword evidence="13" id="KW-0325">Glycoprotein</keyword>
<feature type="transmembrane region" description="Helical" evidence="15">
    <location>
        <begin position="718"/>
        <end position="735"/>
    </location>
</feature>
<dbReference type="PROSITE" id="PS51450">
    <property type="entry name" value="LRR"/>
    <property type="match status" value="4"/>
</dbReference>
<evidence type="ECO:0000256" key="4">
    <source>
        <dbReference type="ARBA" id="ARBA00022614"/>
    </source>
</evidence>
<keyword evidence="10" id="KW-0520">NAD</keyword>
<keyword evidence="12" id="KW-0675">Receptor</keyword>
<evidence type="ECO:0000256" key="3">
    <source>
        <dbReference type="ARBA" id="ARBA00022588"/>
    </source>
</evidence>
<evidence type="ECO:0000256" key="5">
    <source>
        <dbReference type="ARBA" id="ARBA00022692"/>
    </source>
</evidence>
<evidence type="ECO:0000259" key="17">
    <source>
        <dbReference type="PROSITE" id="PS50104"/>
    </source>
</evidence>
<reference evidence="18" key="3">
    <citation type="submission" date="2025-09" db="UniProtKB">
        <authorList>
            <consortium name="Ensembl"/>
        </authorList>
    </citation>
    <scope>IDENTIFICATION</scope>
</reference>
<dbReference type="PANTHER" id="PTHR24365:SF522">
    <property type="entry name" value="LOW QUALITY PROTEIN: TOLL-LIKE RECEPTOR 13-RELATED"/>
    <property type="match status" value="1"/>
</dbReference>
<feature type="signal peptide" evidence="16">
    <location>
        <begin position="1"/>
        <end position="21"/>
    </location>
</feature>
<dbReference type="GO" id="GO:0005886">
    <property type="term" value="C:plasma membrane"/>
    <property type="evidence" value="ECO:0007669"/>
    <property type="project" value="TreeGrafter"/>
</dbReference>
<evidence type="ECO:0000256" key="15">
    <source>
        <dbReference type="SAM" id="Phobius"/>
    </source>
</evidence>
<dbReference type="InterPro" id="IPR003591">
    <property type="entry name" value="Leu-rich_rpt_typical-subtyp"/>
</dbReference>
<dbReference type="InterPro" id="IPR025875">
    <property type="entry name" value="Leu-rich_rpt_4"/>
</dbReference>
<proteinExistence type="inferred from homology"/>
<dbReference type="SMART" id="SM00255">
    <property type="entry name" value="TIR"/>
    <property type="match status" value="1"/>
</dbReference>
<dbReference type="InterPro" id="IPR035897">
    <property type="entry name" value="Toll_tir_struct_dom_sf"/>
</dbReference>
<dbReference type="FunFam" id="3.80.10.10:FF:000770">
    <property type="entry name" value="Uncharacterized protein"/>
    <property type="match status" value="1"/>
</dbReference>
<evidence type="ECO:0000313" key="19">
    <source>
        <dbReference type="Proteomes" id="UP000472276"/>
    </source>
</evidence>
<dbReference type="SMART" id="SM00364">
    <property type="entry name" value="LRR_BAC"/>
    <property type="match status" value="3"/>
</dbReference>
<keyword evidence="7" id="KW-0677">Repeat</keyword>
<evidence type="ECO:0000256" key="1">
    <source>
        <dbReference type="ARBA" id="ARBA00004479"/>
    </source>
</evidence>
<keyword evidence="14" id="KW-0395">Inflammatory response</keyword>
<dbReference type="GO" id="GO:0045087">
    <property type="term" value="P:innate immune response"/>
    <property type="evidence" value="ECO:0007669"/>
    <property type="project" value="UniProtKB-KW"/>
</dbReference>
<evidence type="ECO:0000256" key="10">
    <source>
        <dbReference type="ARBA" id="ARBA00023027"/>
    </source>
</evidence>
<feature type="chain" id="PRO_5044286455" description="TIR domain-containing protein" evidence="16">
    <location>
        <begin position="22"/>
        <end position="929"/>
    </location>
</feature>
<evidence type="ECO:0000256" key="13">
    <source>
        <dbReference type="ARBA" id="ARBA00023180"/>
    </source>
</evidence>
<sequence length="929" mass="107278">WSTNIIFLTLSIISFLVPVEGFSLKTCRISYSTAICVRSKLRAVPGDIPSTVTGLDLTSNIISTIHASDFKDLVNLTKLDLNSNSISQIESGAFASLSSLETLNLNNNKLVTLGENVFDGLSRLIELRINQNRIKQVASTSFKSMTSLKLLDISHNKLHHITKVQLLLQHLPHLRELVISNNDLTTFQSFELTNKSLALQYLDLSKNPLAVFRITADVFPNLTWFKIGSPARKKQMIWDVQNKTFLSRVTTLDISELHLGLGDMERLLESVNSSLTILRMNAMTHNLTALINISCTIPTMRTLQLRSNKLSFVNAYLFKLCINVTELDLTNNQIKYIHDDAFRSLKNLRILTLSKNRLPLVPAATRNLPSLSELDLSTNNISTLDCHDFTNQTKLRKLYLYQNSITALKPCLFKDLKGLETLKLQTNQITKLNGAFKEHLPKLRYLYLNINKLTAIKKDEFKGLHSLQNLSLDQNQIEILDHKSFVGLRNLTRLHLQRNSIKQDKLQKGIFSPLIKLRTLDLSENRINYNESRNLPDPPFSQLSHLEELLVFSQHHRLHSYLPVNFLQGLTNLLNTFVYTPQLQLLELSSNELKELPPDLFFPIPNLKSLYISRTGLYSLDFLIDANLTKLEFLQARQNLYSVIRKEDIQSLPALTYLDLQGNGFTCNCDNSWFLSWAIHDSKTQVYDAYNFTCNYPQEFKSKKLLDFDTRFCSVDMGFIYFLCTICAILCFMVVSFTYHFMRLHLVYAYYLFIAWFFDKKHKNKKTPLQYDAFISYNTHDEPWVIDKLLPKLEGEQGWRLCLHHRDFEPGKPIIDNITDAIYGSRKTICVISHKYLESEWCSREIQAASFRLLDEQKDILILVFLDDIPSYLLSPYHRMRKMLKKKTYLSWPRAAENTELFWEKLRQALETSENPEAELLLLTVLNTP</sequence>
<protein>
    <recommendedName>
        <fullName evidence="17">TIR domain-containing protein</fullName>
    </recommendedName>
</protein>
<keyword evidence="11 15" id="KW-0472">Membrane</keyword>
<evidence type="ECO:0000256" key="11">
    <source>
        <dbReference type="ARBA" id="ARBA00023136"/>
    </source>
</evidence>
<evidence type="ECO:0000256" key="16">
    <source>
        <dbReference type="SAM" id="SignalP"/>
    </source>
</evidence>
<reference evidence="19" key="1">
    <citation type="submission" date="2020-03" db="EMBL/GenBank/DDBJ databases">
        <title>Evolution of repeat sequences and sex chromosomes of tilapia species revealed by chromosome-level genomes.</title>
        <authorList>
            <person name="Xu L."/>
            <person name="Tao W."/>
            <person name="Wang D."/>
            <person name="Zhou Q."/>
        </authorList>
    </citation>
    <scope>NUCLEOTIDE SEQUENCE [LARGE SCALE GENOMIC DNA]</scope>
    <source>
        <strain evidence="19">Israel</strain>
    </source>
</reference>
<accession>A0AAZ1X2H7</accession>
<dbReference type="SMART" id="SM00365">
    <property type="entry name" value="LRR_SD22"/>
    <property type="match status" value="11"/>
</dbReference>
<organism evidence="18 19">
    <name type="scientific">Oreochromis aureus</name>
    <name type="common">Israeli tilapia</name>
    <name type="synonym">Chromis aureus</name>
    <dbReference type="NCBI Taxonomy" id="47969"/>
    <lineage>
        <taxon>Eukaryota</taxon>
        <taxon>Metazoa</taxon>
        <taxon>Chordata</taxon>
        <taxon>Craniata</taxon>
        <taxon>Vertebrata</taxon>
        <taxon>Euteleostomi</taxon>
        <taxon>Actinopterygii</taxon>
        <taxon>Neopterygii</taxon>
        <taxon>Teleostei</taxon>
        <taxon>Neoteleostei</taxon>
        <taxon>Acanthomorphata</taxon>
        <taxon>Ovalentaria</taxon>
        <taxon>Cichlomorphae</taxon>
        <taxon>Cichliformes</taxon>
        <taxon>Cichlidae</taxon>
        <taxon>African cichlids</taxon>
        <taxon>Pseudocrenilabrinae</taxon>
        <taxon>Oreochromini</taxon>
        <taxon>Oreochromis</taxon>
    </lineage>
</organism>
<keyword evidence="8" id="KW-0391">Immunity</keyword>
<evidence type="ECO:0000256" key="2">
    <source>
        <dbReference type="ARBA" id="ARBA00009634"/>
    </source>
</evidence>
<keyword evidence="6 16" id="KW-0732">Signal</keyword>
<comment type="subcellular location">
    <subcellularLocation>
        <location evidence="1">Membrane</location>
        <topology evidence="1">Single-pass type I membrane protein</topology>
    </subcellularLocation>
</comment>
<dbReference type="Gene3D" id="3.80.10.10">
    <property type="entry name" value="Ribonuclease Inhibitor"/>
    <property type="match status" value="5"/>
</dbReference>
<dbReference type="GO" id="GO:0038023">
    <property type="term" value="F:signaling receptor activity"/>
    <property type="evidence" value="ECO:0007669"/>
    <property type="project" value="TreeGrafter"/>
</dbReference>
<dbReference type="GO" id="GO:0006954">
    <property type="term" value="P:inflammatory response"/>
    <property type="evidence" value="ECO:0007669"/>
    <property type="project" value="UniProtKB-KW"/>
</dbReference>
<dbReference type="FunFam" id="3.80.10.10:FF:001164">
    <property type="entry name" value="GH01279p"/>
    <property type="match status" value="1"/>
</dbReference>
<dbReference type="SUPFAM" id="SSF52058">
    <property type="entry name" value="L domain-like"/>
    <property type="match status" value="3"/>
</dbReference>
<keyword evidence="19" id="KW-1185">Reference proteome</keyword>
<dbReference type="Pfam" id="PF01582">
    <property type="entry name" value="TIR"/>
    <property type="match status" value="1"/>
</dbReference>
<dbReference type="SUPFAM" id="SSF52200">
    <property type="entry name" value="Toll/Interleukin receptor TIR domain"/>
    <property type="match status" value="1"/>
</dbReference>
<keyword evidence="9 15" id="KW-1133">Transmembrane helix</keyword>
<evidence type="ECO:0000256" key="7">
    <source>
        <dbReference type="ARBA" id="ARBA00022737"/>
    </source>
</evidence>
<dbReference type="Ensembl" id="ENSOABT00000067550.1">
    <property type="protein sequence ID" value="ENSOABP00000061845.1"/>
    <property type="gene ID" value="ENSOABG00000012322.2"/>
</dbReference>
<comment type="similarity">
    <text evidence="2">Belongs to the Toll-like receptor family.</text>
</comment>
<dbReference type="Proteomes" id="UP000472276">
    <property type="component" value="Unassembled WGS sequence"/>
</dbReference>
<dbReference type="Gene3D" id="3.40.50.10140">
    <property type="entry name" value="Toll/interleukin-1 receptor homology (TIR) domain"/>
    <property type="match status" value="1"/>
</dbReference>
<dbReference type="SMART" id="SM00369">
    <property type="entry name" value="LRR_TYP"/>
    <property type="match status" value="17"/>
</dbReference>
<evidence type="ECO:0000256" key="14">
    <source>
        <dbReference type="ARBA" id="ARBA00023198"/>
    </source>
</evidence>
<keyword evidence="5 15" id="KW-0812">Transmembrane</keyword>
<dbReference type="GO" id="GO:0007165">
    <property type="term" value="P:signal transduction"/>
    <property type="evidence" value="ECO:0007669"/>
    <property type="project" value="InterPro"/>
</dbReference>
<dbReference type="PANTHER" id="PTHR24365">
    <property type="entry name" value="TOLL-LIKE RECEPTOR"/>
    <property type="match status" value="1"/>
</dbReference>
<name>A0AAZ1X2H7_OREAU</name>
<feature type="transmembrane region" description="Helical" evidence="15">
    <location>
        <begin position="742"/>
        <end position="758"/>
    </location>
</feature>